<sequence length="118" mass="13513">MKKDQKRFKQLQLIKDCKNFNEIIEQIDYSSGNTDDLTTVVLDYLDKQTVLLYYESLIDSQKQSSLLEWMSEMFWKTEELPDTVDIKQQASNLSIAAAIDILLSGETLIVFNDGAPGQ</sequence>
<dbReference type="AlphaFoldDB" id="A0A0C2S479"/>
<proteinExistence type="predicted"/>
<evidence type="ECO:0000313" key="2">
    <source>
        <dbReference type="Proteomes" id="UP000031950"/>
    </source>
</evidence>
<dbReference type="STRING" id="135826.KP77_20600"/>
<comment type="caution">
    <text evidence="1">The sequence shown here is derived from an EMBL/GenBank/DDBJ whole genome shotgun (WGS) entry which is preliminary data.</text>
</comment>
<evidence type="ECO:0000313" key="1">
    <source>
        <dbReference type="EMBL" id="KIL48849.1"/>
    </source>
</evidence>
<keyword evidence="2" id="KW-1185">Reference proteome</keyword>
<evidence type="ECO:0008006" key="3">
    <source>
        <dbReference type="Google" id="ProtNLM"/>
    </source>
</evidence>
<dbReference type="EMBL" id="JXRQ01000018">
    <property type="protein sequence ID" value="KIL48849.1"/>
    <property type="molecule type" value="Genomic_DNA"/>
</dbReference>
<reference evidence="1 2" key="1">
    <citation type="submission" date="2015-01" db="EMBL/GenBank/DDBJ databases">
        <title>Genome sequence of Jeotgalibacillus alimentarius.</title>
        <authorList>
            <person name="Goh K.M."/>
            <person name="Chan K.-G."/>
            <person name="Yaakop A.S."/>
            <person name="Ee R."/>
            <person name="Gan H.M."/>
            <person name="Chan C.S."/>
        </authorList>
    </citation>
    <scope>NUCLEOTIDE SEQUENCE [LARGE SCALE GENOMIC DNA]</scope>
    <source>
        <strain evidence="1 2">YKJ-13</strain>
    </source>
</reference>
<accession>A0A0C2S479</accession>
<dbReference type="RefSeq" id="WP_041122633.1">
    <property type="nucleotide sequence ID" value="NZ_JXRQ01000018.1"/>
</dbReference>
<name>A0A0C2S479_9BACL</name>
<protein>
    <recommendedName>
        <fullName evidence="3">Spore germination protein</fullName>
    </recommendedName>
</protein>
<gene>
    <name evidence="1" type="ORF">KP77_20600</name>
</gene>
<dbReference type="PATRIC" id="fig|135826.4.peg.2055"/>
<dbReference type="Proteomes" id="UP000031950">
    <property type="component" value="Unassembled WGS sequence"/>
</dbReference>
<organism evidence="1 2">
    <name type="scientific">Jeotgalibacillus alimentarius</name>
    <dbReference type="NCBI Taxonomy" id="135826"/>
    <lineage>
        <taxon>Bacteria</taxon>
        <taxon>Bacillati</taxon>
        <taxon>Bacillota</taxon>
        <taxon>Bacilli</taxon>
        <taxon>Bacillales</taxon>
        <taxon>Caryophanaceae</taxon>
        <taxon>Jeotgalibacillus</taxon>
    </lineage>
</organism>